<feature type="compositionally biased region" description="Polar residues" evidence="1">
    <location>
        <begin position="243"/>
        <end position="252"/>
    </location>
</feature>
<evidence type="ECO:0000313" key="3">
    <source>
        <dbReference type="Proteomes" id="UP000268321"/>
    </source>
</evidence>
<dbReference type="EMBL" id="ML004496">
    <property type="protein sequence ID" value="RKP29288.1"/>
    <property type="molecule type" value="Genomic_DNA"/>
</dbReference>
<organism evidence="2 3">
    <name type="scientific">Metschnikowia bicuspidata</name>
    <dbReference type="NCBI Taxonomy" id="27322"/>
    <lineage>
        <taxon>Eukaryota</taxon>
        <taxon>Fungi</taxon>
        <taxon>Dikarya</taxon>
        <taxon>Ascomycota</taxon>
        <taxon>Saccharomycotina</taxon>
        <taxon>Pichiomycetes</taxon>
        <taxon>Metschnikowiaceae</taxon>
        <taxon>Metschnikowia</taxon>
    </lineage>
</organism>
<name>A0A4P9Z9N6_9ASCO</name>
<feature type="region of interest" description="Disordered" evidence="1">
    <location>
        <begin position="228"/>
        <end position="252"/>
    </location>
</feature>
<keyword evidence="3" id="KW-1185">Reference proteome</keyword>
<protein>
    <submittedName>
        <fullName evidence="2">Uncharacterized protein</fullName>
    </submittedName>
</protein>
<accession>A0A4P9Z9N6</accession>
<dbReference type="Proteomes" id="UP000268321">
    <property type="component" value="Unassembled WGS sequence"/>
</dbReference>
<feature type="region of interest" description="Disordered" evidence="1">
    <location>
        <begin position="290"/>
        <end position="331"/>
    </location>
</feature>
<feature type="compositionally biased region" description="Low complexity" evidence="1">
    <location>
        <begin position="107"/>
        <end position="116"/>
    </location>
</feature>
<evidence type="ECO:0000313" key="2">
    <source>
        <dbReference type="EMBL" id="RKP29288.1"/>
    </source>
</evidence>
<feature type="region of interest" description="Disordered" evidence="1">
    <location>
        <begin position="65"/>
        <end position="138"/>
    </location>
</feature>
<reference evidence="3" key="1">
    <citation type="journal article" date="2018" name="Nat. Microbiol.">
        <title>Leveraging single-cell genomics to expand the fungal tree of life.</title>
        <authorList>
            <person name="Ahrendt S.R."/>
            <person name="Quandt C.A."/>
            <person name="Ciobanu D."/>
            <person name="Clum A."/>
            <person name="Salamov A."/>
            <person name="Andreopoulos B."/>
            <person name="Cheng J.F."/>
            <person name="Woyke T."/>
            <person name="Pelin A."/>
            <person name="Henrissat B."/>
            <person name="Reynolds N.K."/>
            <person name="Benny G.L."/>
            <person name="Smith M.E."/>
            <person name="James T.Y."/>
            <person name="Grigoriev I.V."/>
        </authorList>
    </citation>
    <scope>NUCLEOTIDE SEQUENCE [LARGE SCALE GENOMIC DNA]</scope>
    <source>
        <strain evidence="3">Baker2002</strain>
    </source>
</reference>
<gene>
    <name evidence="2" type="ORF">METBISCDRAFT_24378</name>
</gene>
<evidence type="ECO:0000256" key="1">
    <source>
        <dbReference type="SAM" id="MobiDB-lite"/>
    </source>
</evidence>
<dbReference type="AlphaFoldDB" id="A0A4P9Z9N6"/>
<proteinExistence type="predicted"/>
<feature type="compositionally biased region" description="Low complexity" evidence="1">
    <location>
        <begin position="292"/>
        <end position="302"/>
    </location>
</feature>
<sequence length="403" mass="45274">MPFLHSKTRKVNQISVDDLRVSKSIVHDFDGSMAADSYIPRKFSVKQMPLLPAYEFRTGQILSGRRVQSTPQAHAPPAPMDRTSSHYSDTSVNTQPQPQAAPEQKRYSSYSSASSALIYPPNIASPPQPSHEPETEFRNPYQSMNASYSYNSRASYKNIPAQLSPERKGDRATVGLSLKQSSTFDEILHAGSESSLHSKSEQVPISCPSYMNSLIHVYLAEDSESCPSVYENDTPEPVAQPVQHPTQKVPSAPTLSNASRLCYIPHTVCLDSGADYQASRFMIPDRERLQSKRYSSSQYPSSVFMKPASSTSSWSLEQPKRRSQKPRWSYAHPPKEKWEKELPLIQTGKQRHSSYTHTSNERVTLTDKGHTRLSMFSNHSGKRSVSNPIHKIKKLFWSSSGHK</sequence>
<feature type="compositionally biased region" description="Polar residues" evidence="1">
    <location>
        <begin position="85"/>
        <end position="98"/>
    </location>
</feature>